<keyword evidence="3" id="KW-1185">Reference proteome</keyword>
<name>A0A811L4R5_9BILA</name>
<dbReference type="Proteomes" id="UP000783686">
    <property type="component" value="Unassembled WGS sequence"/>
</dbReference>
<dbReference type="AlphaFoldDB" id="A0A811L4R5"/>
<dbReference type="EMBL" id="CAJFDH010000005">
    <property type="protein sequence ID" value="CAD5223095.1"/>
    <property type="molecule type" value="Genomic_DNA"/>
</dbReference>
<evidence type="ECO:0000313" key="2">
    <source>
        <dbReference type="EMBL" id="CAD5223095.1"/>
    </source>
</evidence>
<dbReference type="EMBL" id="CAJFCW020000005">
    <property type="protein sequence ID" value="CAG9117246.1"/>
    <property type="molecule type" value="Genomic_DNA"/>
</dbReference>
<feature type="signal peptide" evidence="1">
    <location>
        <begin position="1"/>
        <end position="23"/>
    </location>
</feature>
<feature type="chain" id="PRO_5036221268" description="Invertebrate defensins family profile domain-containing protein" evidence="1">
    <location>
        <begin position="24"/>
        <end position="79"/>
    </location>
</feature>
<proteinExistence type="predicted"/>
<evidence type="ECO:0008006" key="4">
    <source>
        <dbReference type="Google" id="ProtNLM"/>
    </source>
</evidence>
<accession>A0A811L4R5</accession>
<keyword evidence="1" id="KW-0732">Signal</keyword>
<sequence>MHFNCHSLLFILAFVCLANQCSAATLKPSLPVAEKVKTGNSTIGNLRDNGSGSMCLTTVDCFYSCDHFGWCYWFACVCY</sequence>
<evidence type="ECO:0000313" key="3">
    <source>
        <dbReference type="Proteomes" id="UP000614601"/>
    </source>
</evidence>
<dbReference type="Proteomes" id="UP000614601">
    <property type="component" value="Unassembled WGS sequence"/>
</dbReference>
<gene>
    <name evidence="2" type="ORF">BOKJ2_LOCUS9972</name>
</gene>
<reference evidence="2" key="1">
    <citation type="submission" date="2020-09" db="EMBL/GenBank/DDBJ databases">
        <authorList>
            <person name="Kikuchi T."/>
        </authorList>
    </citation>
    <scope>NUCLEOTIDE SEQUENCE</scope>
    <source>
        <strain evidence="2">SH1</strain>
    </source>
</reference>
<comment type="caution">
    <text evidence="2">The sequence shown here is derived from an EMBL/GenBank/DDBJ whole genome shotgun (WGS) entry which is preliminary data.</text>
</comment>
<organism evidence="2 3">
    <name type="scientific">Bursaphelenchus okinawaensis</name>
    <dbReference type="NCBI Taxonomy" id="465554"/>
    <lineage>
        <taxon>Eukaryota</taxon>
        <taxon>Metazoa</taxon>
        <taxon>Ecdysozoa</taxon>
        <taxon>Nematoda</taxon>
        <taxon>Chromadorea</taxon>
        <taxon>Rhabditida</taxon>
        <taxon>Tylenchina</taxon>
        <taxon>Tylenchomorpha</taxon>
        <taxon>Aphelenchoidea</taxon>
        <taxon>Aphelenchoididae</taxon>
        <taxon>Bursaphelenchus</taxon>
    </lineage>
</organism>
<protein>
    <recommendedName>
        <fullName evidence="4">Invertebrate defensins family profile domain-containing protein</fullName>
    </recommendedName>
</protein>
<evidence type="ECO:0000256" key="1">
    <source>
        <dbReference type="SAM" id="SignalP"/>
    </source>
</evidence>